<dbReference type="Pfam" id="PF01740">
    <property type="entry name" value="STAS"/>
    <property type="match status" value="1"/>
</dbReference>
<dbReference type="InterPro" id="IPR002645">
    <property type="entry name" value="STAS_dom"/>
</dbReference>
<evidence type="ECO:0000313" key="2">
    <source>
        <dbReference type="EMBL" id="MBW8484428.1"/>
    </source>
</evidence>
<evidence type="ECO:0000313" key="3">
    <source>
        <dbReference type="Proteomes" id="UP000774570"/>
    </source>
</evidence>
<dbReference type="EMBL" id="JAIBOA010000011">
    <property type="protein sequence ID" value="MBW8484428.1"/>
    <property type="molecule type" value="Genomic_DNA"/>
</dbReference>
<dbReference type="InterPro" id="IPR036513">
    <property type="entry name" value="STAS_dom_sf"/>
</dbReference>
<dbReference type="SUPFAM" id="SSF52091">
    <property type="entry name" value="SpoIIaa-like"/>
    <property type="match status" value="1"/>
</dbReference>
<organism evidence="2 3">
    <name type="scientific">Actinomadura parmotrematis</name>
    <dbReference type="NCBI Taxonomy" id="2864039"/>
    <lineage>
        <taxon>Bacteria</taxon>
        <taxon>Bacillati</taxon>
        <taxon>Actinomycetota</taxon>
        <taxon>Actinomycetes</taxon>
        <taxon>Streptosporangiales</taxon>
        <taxon>Thermomonosporaceae</taxon>
        <taxon>Actinomadura</taxon>
    </lineage>
</organism>
<accession>A0ABS7FVJ2</accession>
<dbReference type="PROSITE" id="PS50801">
    <property type="entry name" value="STAS"/>
    <property type="match status" value="1"/>
</dbReference>
<proteinExistence type="predicted"/>
<dbReference type="Proteomes" id="UP000774570">
    <property type="component" value="Unassembled WGS sequence"/>
</dbReference>
<gene>
    <name evidence="2" type="ORF">K1Y72_18740</name>
</gene>
<name>A0ABS7FVJ2_9ACTN</name>
<comment type="caution">
    <text evidence="2">The sequence shown here is derived from an EMBL/GenBank/DDBJ whole genome shotgun (WGS) entry which is preliminary data.</text>
</comment>
<dbReference type="RefSeq" id="WP_220167654.1">
    <property type="nucleotide sequence ID" value="NZ_JAIBOA010000011.1"/>
</dbReference>
<dbReference type="Gene3D" id="3.30.750.24">
    <property type="entry name" value="STAS domain"/>
    <property type="match status" value="1"/>
</dbReference>
<feature type="domain" description="STAS" evidence="1">
    <location>
        <begin position="1"/>
        <end position="111"/>
    </location>
</feature>
<evidence type="ECO:0000259" key="1">
    <source>
        <dbReference type="PROSITE" id="PS50801"/>
    </source>
</evidence>
<protein>
    <submittedName>
        <fullName evidence="2">STAS domain-containing protein</fullName>
    </submittedName>
</protein>
<dbReference type="CDD" id="cd07043">
    <property type="entry name" value="STAS_anti-anti-sigma_factors"/>
    <property type="match status" value="1"/>
</dbReference>
<keyword evidence="3" id="KW-1185">Reference proteome</keyword>
<reference evidence="2 3" key="1">
    <citation type="submission" date="2021-07" db="EMBL/GenBank/DDBJ databases">
        <title>Actinomadura sp. PM05-2 isolated from lichen.</title>
        <authorList>
            <person name="Somphong A."/>
            <person name="Phongsopitanun W."/>
            <person name="Tanasupawat S."/>
            <person name="Peongsungnone V."/>
        </authorList>
    </citation>
    <scope>NUCLEOTIDE SEQUENCE [LARGE SCALE GENOMIC DNA]</scope>
    <source>
        <strain evidence="2 3">PM05-2</strain>
    </source>
</reference>
<sequence length="125" mass="13258">MRVGVAFYDRAVVVALSGPLSQGTVAHAEGGIDSFWPTAPGRALILDLSAVYRACALGVRLLLQVRRRAEAAGTDLVLVTPAGHLTRRLHAYGLIEAFTLCPTLHEALRAFGEDAEACSPPGDTY</sequence>